<organism evidence="2 3">
    <name type="scientific">Sinanodonta woodiana</name>
    <name type="common">Chinese pond mussel</name>
    <name type="synonym">Anodonta woodiana</name>
    <dbReference type="NCBI Taxonomy" id="1069815"/>
    <lineage>
        <taxon>Eukaryota</taxon>
        <taxon>Metazoa</taxon>
        <taxon>Spiralia</taxon>
        <taxon>Lophotrochozoa</taxon>
        <taxon>Mollusca</taxon>
        <taxon>Bivalvia</taxon>
        <taxon>Autobranchia</taxon>
        <taxon>Heteroconchia</taxon>
        <taxon>Palaeoheterodonta</taxon>
        <taxon>Unionida</taxon>
        <taxon>Unionoidea</taxon>
        <taxon>Unionidae</taxon>
        <taxon>Unioninae</taxon>
        <taxon>Sinanodonta</taxon>
    </lineage>
</organism>
<keyword evidence="3" id="KW-1185">Reference proteome</keyword>
<evidence type="ECO:0000256" key="1">
    <source>
        <dbReference type="SAM" id="Phobius"/>
    </source>
</evidence>
<evidence type="ECO:0000313" key="3">
    <source>
        <dbReference type="Proteomes" id="UP001634394"/>
    </source>
</evidence>
<dbReference type="Proteomes" id="UP001634394">
    <property type="component" value="Unassembled WGS sequence"/>
</dbReference>
<protein>
    <submittedName>
        <fullName evidence="2">Uncharacterized protein</fullName>
    </submittedName>
</protein>
<comment type="caution">
    <text evidence="2">The sequence shown here is derived from an EMBL/GenBank/DDBJ whole genome shotgun (WGS) entry which is preliminary data.</text>
</comment>
<name>A0ABD3WB05_SINWO</name>
<sequence>MIAPIAVPICISAAATIAGLISIITKKISSCSQKKLQDYIVKYDIVSTAYLQLSVLISLSLDDTFISDDEFSAMVQIYDLAISKLKQDNNNNDNNSNDCVDSDIGRITSTNSNKYNSDKNITNIASNESTRI</sequence>
<keyword evidence="1" id="KW-0812">Transmembrane</keyword>
<proteinExistence type="predicted"/>
<keyword evidence="1" id="KW-0472">Membrane</keyword>
<reference evidence="2 3" key="1">
    <citation type="submission" date="2024-11" db="EMBL/GenBank/DDBJ databases">
        <title>Chromosome-level genome assembly of the freshwater bivalve Anodonta woodiana.</title>
        <authorList>
            <person name="Chen X."/>
        </authorList>
    </citation>
    <scope>NUCLEOTIDE SEQUENCE [LARGE SCALE GENOMIC DNA]</scope>
    <source>
        <strain evidence="2">MN2024</strain>
        <tissue evidence="2">Gills</tissue>
    </source>
</reference>
<evidence type="ECO:0000313" key="2">
    <source>
        <dbReference type="EMBL" id="KAL3871089.1"/>
    </source>
</evidence>
<accession>A0ABD3WB05</accession>
<keyword evidence="1" id="KW-1133">Transmembrane helix</keyword>
<dbReference type="AlphaFoldDB" id="A0ABD3WB05"/>
<feature type="transmembrane region" description="Helical" evidence="1">
    <location>
        <begin position="6"/>
        <end position="25"/>
    </location>
</feature>
<gene>
    <name evidence="2" type="ORF">ACJMK2_039109</name>
</gene>
<dbReference type="EMBL" id="JBJQND010000007">
    <property type="protein sequence ID" value="KAL3871089.1"/>
    <property type="molecule type" value="Genomic_DNA"/>
</dbReference>